<dbReference type="Proteomes" id="UP001283361">
    <property type="component" value="Unassembled WGS sequence"/>
</dbReference>
<gene>
    <name evidence="2" type="ORF">RRG08_046148</name>
</gene>
<evidence type="ECO:0000259" key="1">
    <source>
        <dbReference type="Pfam" id="PF12781"/>
    </source>
</evidence>
<sequence>MAGLRSLQGQCLTSIIDFTVTQKGLEDQLLGRVIVTEKYESILEMLAFARMSATYVLWSLTKETKELEENVRCWLHVTEQKTDEGTGRNLLWKLTSSAGL</sequence>
<evidence type="ECO:0000313" key="3">
    <source>
        <dbReference type="Proteomes" id="UP001283361"/>
    </source>
</evidence>
<comment type="caution">
    <text evidence="2">The sequence shown here is derived from an EMBL/GenBank/DDBJ whole genome shotgun (WGS) entry which is preliminary data.</text>
</comment>
<feature type="domain" description="Dynein heavy chain ATP-binding dynein motor region" evidence="1">
    <location>
        <begin position="13"/>
        <end position="40"/>
    </location>
</feature>
<dbReference type="Pfam" id="PF12781">
    <property type="entry name" value="AAA_9"/>
    <property type="match status" value="1"/>
</dbReference>
<dbReference type="EMBL" id="JAWDGP010002761">
    <property type="protein sequence ID" value="KAK3780086.1"/>
    <property type="molecule type" value="Genomic_DNA"/>
</dbReference>
<protein>
    <recommendedName>
        <fullName evidence="1">Dynein heavy chain ATP-binding dynein motor region domain-containing protein</fullName>
    </recommendedName>
</protein>
<dbReference type="AlphaFoldDB" id="A0AAE1A422"/>
<proteinExistence type="predicted"/>
<accession>A0AAE1A422</accession>
<keyword evidence="3" id="KW-1185">Reference proteome</keyword>
<evidence type="ECO:0000313" key="2">
    <source>
        <dbReference type="EMBL" id="KAK3780086.1"/>
    </source>
</evidence>
<dbReference type="InterPro" id="IPR035706">
    <property type="entry name" value="AAA_9"/>
</dbReference>
<organism evidence="2 3">
    <name type="scientific">Elysia crispata</name>
    <name type="common">lettuce slug</name>
    <dbReference type="NCBI Taxonomy" id="231223"/>
    <lineage>
        <taxon>Eukaryota</taxon>
        <taxon>Metazoa</taxon>
        <taxon>Spiralia</taxon>
        <taxon>Lophotrochozoa</taxon>
        <taxon>Mollusca</taxon>
        <taxon>Gastropoda</taxon>
        <taxon>Heterobranchia</taxon>
        <taxon>Euthyneura</taxon>
        <taxon>Panpulmonata</taxon>
        <taxon>Sacoglossa</taxon>
        <taxon>Placobranchoidea</taxon>
        <taxon>Plakobranchidae</taxon>
        <taxon>Elysia</taxon>
    </lineage>
</organism>
<reference evidence="2" key="1">
    <citation type="journal article" date="2023" name="G3 (Bethesda)">
        <title>A reference genome for the long-term kleptoplast-retaining sea slug Elysia crispata morphotype clarki.</title>
        <authorList>
            <person name="Eastman K.E."/>
            <person name="Pendleton A.L."/>
            <person name="Shaikh M.A."/>
            <person name="Suttiyut T."/>
            <person name="Ogas R."/>
            <person name="Tomko P."/>
            <person name="Gavelis G."/>
            <person name="Widhalm J.R."/>
            <person name="Wisecaver J.H."/>
        </authorList>
    </citation>
    <scope>NUCLEOTIDE SEQUENCE</scope>
    <source>
        <strain evidence="2">ECLA1</strain>
    </source>
</reference>
<name>A0AAE1A422_9GAST</name>